<protein>
    <submittedName>
        <fullName evidence="2">(malaria parasite P. vivax) hypothetical protein</fullName>
    </submittedName>
</protein>
<gene>
    <name evidence="2" type="ORF">PVW1_130006300</name>
</gene>
<evidence type="ECO:0000313" key="2">
    <source>
        <dbReference type="EMBL" id="CAG9475300.1"/>
    </source>
</evidence>
<dbReference type="EMBL" id="CAJZCX010000006">
    <property type="protein sequence ID" value="CAG9475300.1"/>
    <property type="molecule type" value="Genomic_DNA"/>
</dbReference>
<name>A0A8S4HCN8_PLAVI</name>
<organism evidence="2 3">
    <name type="scientific">Plasmodium vivax</name>
    <name type="common">malaria parasite P. vivax</name>
    <dbReference type="NCBI Taxonomy" id="5855"/>
    <lineage>
        <taxon>Eukaryota</taxon>
        <taxon>Sar</taxon>
        <taxon>Alveolata</taxon>
        <taxon>Apicomplexa</taxon>
        <taxon>Aconoidasida</taxon>
        <taxon>Haemosporida</taxon>
        <taxon>Plasmodiidae</taxon>
        <taxon>Plasmodium</taxon>
        <taxon>Plasmodium (Plasmodium)</taxon>
    </lineage>
</organism>
<keyword evidence="1" id="KW-0812">Transmembrane</keyword>
<reference evidence="2" key="1">
    <citation type="submission" date="2021-09" db="EMBL/GenBank/DDBJ databases">
        <authorList>
            <consortium name="Pathogen Informatics"/>
        </authorList>
    </citation>
    <scope>NUCLEOTIDE SEQUENCE</scope>
    <source>
        <strain evidence="2">PvW1</strain>
    </source>
</reference>
<evidence type="ECO:0000313" key="3">
    <source>
        <dbReference type="Proteomes" id="UP000779233"/>
    </source>
</evidence>
<sequence length="304" mass="36363">MQGINDKEPLPHKFYDRLDTRQVTSILDSLKSISAYKTLIKYEESRLILAMLARNLKLIITHYPENREKRCRDVNHWINKELSKHESKEKISDYVLAIFNDIKWPTVIDEKVCEKKEDPYSSENPKLMKELDDYCEIRDTNGCNVLKNKNQCLKFNSYISGKKEYFFSKIKDICRTPDCKKNNYTIDDNCSLDNMDDTFREINCDVLYKKLESQEPAPIIKERSPLEIGFFIIVSFILFYLFILFLEKFTPVGSIIHRFKRRKYDLKRNIEKEDDDRYTLYHSDTMPSDSENKRYYIEYGRPHN</sequence>
<evidence type="ECO:0000256" key="1">
    <source>
        <dbReference type="SAM" id="Phobius"/>
    </source>
</evidence>
<feature type="transmembrane region" description="Helical" evidence="1">
    <location>
        <begin position="228"/>
        <end position="246"/>
    </location>
</feature>
<dbReference type="AlphaFoldDB" id="A0A8S4HCN8"/>
<proteinExistence type="predicted"/>
<dbReference type="Pfam" id="PF05795">
    <property type="entry name" value="Plasmodium_Vir"/>
    <property type="match status" value="2"/>
</dbReference>
<keyword evidence="1" id="KW-1133">Transmembrane helix</keyword>
<comment type="caution">
    <text evidence="2">The sequence shown here is derived from an EMBL/GenBank/DDBJ whole genome shotgun (WGS) entry which is preliminary data.</text>
</comment>
<dbReference type="Proteomes" id="UP000779233">
    <property type="component" value="Unassembled WGS sequence"/>
</dbReference>
<keyword evidence="1" id="KW-0472">Membrane</keyword>
<dbReference type="InterPro" id="IPR008780">
    <property type="entry name" value="Plasmodium_Vir"/>
</dbReference>
<accession>A0A8S4HCN8</accession>
<dbReference type="VEuPathDB" id="PlasmoDB:PVPAM_130013200"/>